<keyword evidence="3" id="KW-0238">DNA-binding</keyword>
<sequence length="302" mass="32591">MDLRLLSSFLAVAEEGHFGRAAARLFLSPPAVTGHVRRLETELGTRLFHRSPVALTPAGERLAGHARALLAAANAALDDVADAAEARPGPRPLRVGIMGHGSAELTPAAINAYRRARPEVPVETRQLDYTEHVSALVGDRVDVAFVRPAPDDERIVCDVLTTERRIVAVPETSPLADARATGVRLADVADLPYFRLPGHTPRVFTDYLYFGGDAPRRSTHTALTPHEVLTAVVTGRAAGSGLESFARYYAWPGAVFVPVLDAPWESSYLAVRADDTSPEVRIFRALARALAGDRGPWAQATR</sequence>
<dbReference type="Pfam" id="PF03466">
    <property type="entry name" value="LysR_substrate"/>
    <property type="match status" value="1"/>
</dbReference>
<name>A0A0K9XLP5_9ACTN</name>
<dbReference type="SUPFAM" id="SSF46785">
    <property type="entry name" value="Winged helix' DNA-binding domain"/>
    <property type="match status" value="1"/>
</dbReference>
<comment type="caution">
    <text evidence="6">The sequence shown here is derived from an EMBL/GenBank/DDBJ whole genome shotgun (WGS) entry which is preliminary data.</text>
</comment>
<dbReference type="InterPro" id="IPR036388">
    <property type="entry name" value="WH-like_DNA-bd_sf"/>
</dbReference>
<evidence type="ECO:0000313" key="6">
    <source>
        <dbReference type="EMBL" id="KNB54260.1"/>
    </source>
</evidence>
<dbReference type="OrthoDB" id="79118at2"/>
<dbReference type="SUPFAM" id="SSF53850">
    <property type="entry name" value="Periplasmic binding protein-like II"/>
    <property type="match status" value="1"/>
</dbReference>
<dbReference type="PRINTS" id="PR00039">
    <property type="entry name" value="HTHLYSR"/>
</dbReference>
<keyword evidence="4" id="KW-0804">Transcription</keyword>
<accession>A0A0K9XLP5</accession>
<dbReference type="GO" id="GO:0032993">
    <property type="term" value="C:protein-DNA complex"/>
    <property type="evidence" value="ECO:0007669"/>
    <property type="project" value="TreeGrafter"/>
</dbReference>
<dbReference type="InterPro" id="IPR005119">
    <property type="entry name" value="LysR_subst-bd"/>
</dbReference>
<evidence type="ECO:0000256" key="1">
    <source>
        <dbReference type="ARBA" id="ARBA00009437"/>
    </source>
</evidence>
<keyword evidence="2" id="KW-0805">Transcription regulation</keyword>
<organism evidence="6 7">
    <name type="scientific">Streptomyces caatingaensis</name>
    <dbReference type="NCBI Taxonomy" id="1678637"/>
    <lineage>
        <taxon>Bacteria</taxon>
        <taxon>Bacillati</taxon>
        <taxon>Actinomycetota</taxon>
        <taxon>Actinomycetes</taxon>
        <taxon>Kitasatosporales</taxon>
        <taxon>Streptomycetaceae</taxon>
        <taxon>Streptomyces</taxon>
    </lineage>
</organism>
<evidence type="ECO:0000256" key="3">
    <source>
        <dbReference type="ARBA" id="ARBA00023125"/>
    </source>
</evidence>
<dbReference type="InterPro" id="IPR000847">
    <property type="entry name" value="LysR_HTH_N"/>
</dbReference>
<dbReference type="Pfam" id="PF00126">
    <property type="entry name" value="HTH_1"/>
    <property type="match status" value="1"/>
</dbReference>
<evidence type="ECO:0000259" key="5">
    <source>
        <dbReference type="PROSITE" id="PS50931"/>
    </source>
</evidence>
<dbReference type="GO" id="GO:0003677">
    <property type="term" value="F:DNA binding"/>
    <property type="evidence" value="ECO:0007669"/>
    <property type="project" value="UniProtKB-KW"/>
</dbReference>
<feature type="domain" description="HTH lysR-type" evidence="5">
    <location>
        <begin position="1"/>
        <end position="56"/>
    </location>
</feature>
<dbReference type="PANTHER" id="PTHR30346:SF0">
    <property type="entry name" value="HCA OPERON TRANSCRIPTIONAL ACTIVATOR HCAR"/>
    <property type="match status" value="1"/>
</dbReference>
<dbReference type="Gene3D" id="3.40.190.10">
    <property type="entry name" value="Periplasmic binding protein-like II"/>
    <property type="match status" value="2"/>
</dbReference>
<dbReference type="FunFam" id="1.10.10.10:FF:000001">
    <property type="entry name" value="LysR family transcriptional regulator"/>
    <property type="match status" value="1"/>
</dbReference>
<keyword evidence="7" id="KW-1185">Reference proteome</keyword>
<dbReference type="PROSITE" id="PS50931">
    <property type="entry name" value="HTH_LYSR"/>
    <property type="match status" value="1"/>
</dbReference>
<dbReference type="AlphaFoldDB" id="A0A0K9XLP5"/>
<proteinExistence type="inferred from homology"/>
<dbReference type="Proteomes" id="UP000037288">
    <property type="component" value="Unassembled WGS sequence"/>
</dbReference>
<gene>
    <name evidence="6" type="ORF">AC230_05000</name>
</gene>
<dbReference type="PATRIC" id="fig|1678637.3.peg.1088"/>
<reference evidence="7" key="1">
    <citation type="submission" date="2015-07" db="EMBL/GenBank/DDBJ databases">
        <title>Draft genome sequence of Streptomyces sp. CMAA 1322, a bacterium isolated from Caatinga biome, from dry forest semiarid of Brazil.</title>
        <authorList>
            <person name="Santos S.N."/>
            <person name="Gacesa R."/>
            <person name="Taketani R.G."/>
            <person name="Long P.F."/>
            <person name="Melo I.S."/>
        </authorList>
    </citation>
    <scope>NUCLEOTIDE SEQUENCE [LARGE SCALE GENOMIC DNA]</scope>
    <source>
        <strain evidence="7">CMAA 1322</strain>
    </source>
</reference>
<dbReference type="Gene3D" id="1.10.10.10">
    <property type="entry name" value="Winged helix-like DNA-binding domain superfamily/Winged helix DNA-binding domain"/>
    <property type="match status" value="1"/>
</dbReference>
<dbReference type="CDD" id="cd08414">
    <property type="entry name" value="PBP2_LTTR_aromatics_like"/>
    <property type="match status" value="1"/>
</dbReference>
<dbReference type="GO" id="GO:0003700">
    <property type="term" value="F:DNA-binding transcription factor activity"/>
    <property type="evidence" value="ECO:0007669"/>
    <property type="project" value="InterPro"/>
</dbReference>
<evidence type="ECO:0000256" key="4">
    <source>
        <dbReference type="ARBA" id="ARBA00023163"/>
    </source>
</evidence>
<dbReference type="InterPro" id="IPR036390">
    <property type="entry name" value="WH_DNA-bd_sf"/>
</dbReference>
<evidence type="ECO:0000256" key="2">
    <source>
        <dbReference type="ARBA" id="ARBA00023015"/>
    </source>
</evidence>
<evidence type="ECO:0000313" key="7">
    <source>
        <dbReference type="Proteomes" id="UP000037288"/>
    </source>
</evidence>
<dbReference type="STRING" id="1678637.AC230_05000"/>
<protein>
    <submittedName>
        <fullName evidence="6">LysR family transcriptional regulator</fullName>
    </submittedName>
</protein>
<dbReference type="PANTHER" id="PTHR30346">
    <property type="entry name" value="TRANSCRIPTIONAL DUAL REGULATOR HCAR-RELATED"/>
    <property type="match status" value="1"/>
</dbReference>
<dbReference type="RefSeq" id="WP_049715030.1">
    <property type="nucleotide sequence ID" value="NZ_LFXA01000002.1"/>
</dbReference>
<comment type="similarity">
    <text evidence="1">Belongs to the LysR transcriptional regulatory family.</text>
</comment>
<dbReference type="EMBL" id="LFXA01000002">
    <property type="protein sequence ID" value="KNB54260.1"/>
    <property type="molecule type" value="Genomic_DNA"/>
</dbReference>